<dbReference type="Pfam" id="PF13151">
    <property type="entry name" value="DUF3990"/>
    <property type="match status" value="1"/>
</dbReference>
<name>A0A6L8Q531_9ACTN</name>
<protein>
    <submittedName>
        <fullName evidence="1">DUF3990 domain-containing protein</fullName>
    </submittedName>
</protein>
<dbReference type="Proteomes" id="UP000472380">
    <property type="component" value="Unassembled WGS sequence"/>
</dbReference>
<reference evidence="1 2" key="1">
    <citation type="submission" date="2019-07" db="EMBL/GenBank/DDBJ databases">
        <title>Draft genome sequence of Adlercreutzia equolifaciens IPLA 37004, a human intestinal strain that does not produces equol from daidzein.</title>
        <authorList>
            <person name="Vazquez L."/>
            <person name="Florez A.B."/>
            <person name="Mayo B."/>
        </authorList>
    </citation>
    <scope>NUCLEOTIDE SEQUENCE [LARGE SCALE GENOMIC DNA]</scope>
    <source>
        <strain evidence="1 2">IPLA 37004</strain>
    </source>
</reference>
<evidence type="ECO:0000313" key="2">
    <source>
        <dbReference type="Proteomes" id="UP000472380"/>
    </source>
</evidence>
<sequence>MADKLTIFHGSGQIIERPTFGLGNPHNDYGLGFYCTESLELAREWGASEESDGFANRYSLDTKGLTELNLNDGSYTILHWLAVLLENRTFRVSGNIAPLARAFLLDRFSVDYRGFDLMRGYRADDSYFSFANAFLNNGLSLSRLERAMALGNLGEQVVVRSEKAFSRLAFEGFETADRRVYYPRKMARDHEARAIYREELKLTDLAGDYTISDIMREDWRADDARLRRIVFE</sequence>
<dbReference type="AlphaFoldDB" id="A0A6L8Q531"/>
<comment type="caution">
    <text evidence="1">The sequence shown here is derived from an EMBL/GenBank/DDBJ whole genome shotgun (WGS) entry which is preliminary data.</text>
</comment>
<proteinExistence type="predicted"/>
<accession>A0A6L8Q531</accession>
<gene>
    <name evidence="1" type="ORF">FM068_07210</name>
</gene>
<organism evidence="1 2">
    <name type="scientific">Adlercreutzia equolifaciens</name>
    <dbReference type="NCBI Taxonomy" id="446660"/>
    <lineage>
        <taxon>Bacteria</taxon>
        <taxon>Bacillati</taxon>
        <taxon>Actinomycetota</taxon>
        <taxon>Coriobacteriia</taxon>
        <taxon>Eggerthellales</taxon>
        <taxon>Eggerthellaceae</taxon>
        <taxon>Adlercreutzia</taxon>
    </lineage>
</organism>
<evidence type="ECO:0000313" key="1">
    <source>
        <dbReference type="EMBL" id="MZG28376.1"/>
    </source>
</evidence>
<dbReference type="EMBL" id="VJNE01000013">
    <property type="protein sequence ID" value="MZG28376.1"/>
    <property type="molecule type" value="Genomic_DNA"/>
</dbReference>
<dbReference type="RefSeq" id="WP_161127966.1">
    <property type="nucleotide sequence ID" value="NZ_DBFWBY010000014.1"/>
</dbReference>
<dbReference type="InterPro" id="IPR025051">
    <property type="entry name" value="DUF3990"/>
</dbReference>